<feature type="transmembrane region" description="Helical" evidence="5">
    <location>
        <begin position="384"/>
        <end position="408"/>
    </location>
</feature>
<feature type="transmembrane region" description="Helical" evidence="5">
    <location>
        <begin position="360"/>
        <end position="378"/>
    </location>
</feature>
<dbReference type="GO" id="GO:0016874">
    <property type="term" value="F:ligase activity"/>
    <property type="evidence" value="ECO:0007669"/>
    <property type="project" value="UniProtKB-KW"/>
</dbReference>
<feature type="transmembrane region" description="Helical" evidence="5">
    <location>
        <begin position="241"/>
        <end position="259"/>
    </location>
</feature>
<organism evidence="7 8">
    <name type="scientific">Sphingomonas jejuensis</name>
    <dbReference type="NCBI Taxonomy" id="904715"/>
    <lineage>
        <taxon>Bacteria</taxon>
        <taxon>Pseudomonadati</taxon>
        <taxon>Pseudomonadota</taxon>
        <taxon>Alphaproteobacteria</taxon>
        <taxon>Sphingomonadales</taxon>
        <taxon>Sphingomonadaceae</taxon>
        <taxon>Sphingomonas</taxon>
    </lineage>
</organism>
<feature type="domain" description="O-antigen ligase-related" evidence="6">
    <location>
        <begin position="203"/>
        <end position="340"/>
    </location>
</feature>
<accession>A0ABX0XJG2</accession>
<evidence type="ECO:0000256" key="1">
    <source>
        <dbReference type="ARBA" id="ARBA00004141"/>
    </source>
</evidence>
<evidence type="ECO:0000256" key="4">
    <source>
        <dbReference type="ARBA" id="ARBA00023136"/>
    </source>
</evidence>
<name>A0ABX0XJG2_9SPHN</name>
<keyword evidence="3 5" id="KW-1133">Transmembrane helix</keyword>
<keyword evidence="8" id="KW-1185">Reference proteome</keyword>
<feature type="transmembrane region" description="Helical" evidence="5">
    <location>
        <begin position="177"/>
        <end position="198"/>
    </location>
</feature>
<dbReference type="EMBL" id="JAATJE010000001">
    <property type="protein sequence ID" value="NJC33483.1"/>
    <property type="molecule type" value="Genomic_DNA"/>
</dbReference>
<dbReference type="PANTHER" id="PTHR37422">
    <property type="entry name" value="TEICHURONIC ACID BIOSYNTHESIS PROTEIN TUAE"/>
    <property type="match status" value="1"/>
</dbReference>
<feature type="transmembrane region" description="Helical" evidence="5">
    <location>
        <begin position="78"/>
        <end position="98"/>
    </location>
</feature>
<evidence type="ECO:0000256" key="2">
    <source>
        <dbReference type="ARBA" id="ARBA00022692"/>
    </source>
</evidence>
<dbReference type="InterPro" id="IPR051533">
    <property type="entry name" value="WaaL-like"/>
</dbReference>
<evidence type="ECO:0000313" key="7">
    <source>
        <dbReference type="EMBL" id="NJC33483.1"/>
    </source>
</evidence>
<feature type="transmembrane region" description="Helical" evidence="5">
    <location>
        <begin position="105"/>
        <end position="125"/>
    </location>
</feature>
<evidence type="ECO:0000313" key="8">
    <source>
        <dbReference type="Proteomes" id="UP000734218"/>
    </source>
</evidence>
<gene>
    <name evidence="7" type="ORF">GGR88_000957</name>
</gene>
<feature type="transmembrane region" description="Helical" evidence="5">
    <location>
        <begin position="137"/>
        <end position="156"/>
    </location>
</feature>
<sequence length="416" mass="43356">MTSSIADAPRSAIRAIHAAWMLIGATPVLMALVTWRYGPIDPVLAWMRFIAPPVLAAELVLILVAWRHGARLPPAPNWLLAVAAALLLVVANGIRVAGDPWMAEIRAAVSVLHIGAGVAAASLAARPGADVTVLWRAVALGGLGYALAAGLYVGLIPDWSAHDWQRFGLGVTNIRHAGFYAAAGVSAALALACRPGALSWALAALPPATLILWSGSRGGMAALLAGSVLAAMVARRHRIRLPLMVAGVLALAAGIALLLPQPTPSAPVRIAEAVTTGTNISSGRIDMWLGTLKEVVRRPLLGHGEGQFITTPPGADIFHHPHQALLQLLFQWGIAGAVLVTLLLLIPLRRARRAVTAASDPLLPGAALLLTFAVYMSYDGILFFVYPAMLVTVVLGTLAGAGGVASGASDRYLRSR</sequence>
<dbReference type="RefSeq" id="WP_167953466.1">
    <property type="nucleotide sequence ID" value="NZ_JAATJE010000001.1"/>
</dbReference>
<feature type="transmembrane region" description="Helical" evidence="5">
    <location>
        <begin position="12"/>
        <end position="33"/>
    </location>
</feature>
<feature type="transmembrane region" description="Helical" evidence="5">
    <location>
        <begin position="329"/>
        <end position="348"/>
    </location>
</feature>
<comment type="subcellular location">
    <subcellularLocation>
        <location evidence="1">Membrane</location>
        <topology evidence="1">Multi-pass membrane protein</topology>
    </subcellularLocation>
</comment>
<evidence type="ECO:0000256" key="5">
    <source>
        <dbReference type="SAM" id="Phobius"/>
    </source>
</evidence>
<evidence type="ECO:0000259" key="6">
    <source>
        <dbReference type="Pfam" id="PF04932"/>
    </source>
</evidence>
<keyword evidence="2 5" id="KW-0812">Transmembrane</keyword>
<dbReference type="Proteomes" id="UP000734218">
    <property type="component" value="Unassembled WGS sequence"/>
</dbReference>
<protein>
    <submittedName>
        <fullName evidence="7">O-antigen ligase</fullName>
    </submittedName>
</protein>
<keyword evidence="7" id="KW-0436">Ligase</keyword>
<evidence type="ECO:0000256" key="3">
    <source>
        <dbReference type="ARBA" id="ARBA00022989"/>
    </source>
</evidence>
<comment type="caution">
    <text evidence="7">The sequence shown here is derived from an EMBL/GenBank/DDBJ whole genome shotgun (WGS) entry which is preliminary data.</text>
</comment>
<keyword evidence="4 5" id="KW-0472">Membrane</keyword>
<proteinExistence type="predicted"/>
<reference evidence="7 8" key="1">
    <citation type="submission" date="2020-03" db="EMBL/GenBank/DDBJ databases">
        <title>Genomic Encyclopedia of Type Strains, Phase IV (KMG-IV): sequencing the most valuable type-strain genomes for metagenomic binning, comparative biology and taxonomic classification.</title>
        <authorList>
            <person name="Goeker M."/>
        </authorList>
    </citation>
    <scope>NUCLEOTIDE SEQUENCE [LARGE SCALE GENOMIC DNA]</scope>
    <source>
        <strain evidence="7 8">DSM 27651</strain>
    </source>
</reference>
<dbReference type="InterPro" id="IPR007016">
    <property type="entry name" value="O-antigen_ligase-rel_domated"/>
</dbReference>
<dbReference type="Pfam" id="PF04932">
    <property type="entry name" value="Wzy_C"/>
    <property type="match status" value="1"/>
</dbReference>
<feature type="transmembrane region" description="Helical" evidence="5">
    <location>
        <begin position="210"/>
        <end position="234"/>
    </location>
</feature>
<dbReference type="PANTHER" id="PTHR37422:SF13">
    <property type="entry name" value="LIPOPOLYSACCHARIDE BIOSYNTHESIS PROTEIN PA4999-RELATED"/>
    <property type="match status" value="1"/>
</dbReference>
<feature type="transmembrane region" description="Helical" evidence="5">
    <location>
        <begin position="45"/>
        <end position="66"/>
    </location>
</feature>